<organism evidence="3 4">
    <name type="scientific">Spodoptera exigua</name>
    <name type="common">Beet armyworm</name>
    <name type="synonym">Noctua fulgens</name>
    <dbReference type="NCBI Taxonomy" id="7107"/>
    <lineage>
        <taxon>Eukaryota</taxon>
        <taxon>Metazoa</taxon>
        <taxon>Ecdysozoa</taxon>
        <taxon>Arthropoda</taxon>
        <taxon>Hexapoda</taxon>
        <taxon>Insecta</taxon>
        <taxon>Pterygota</taxon>
        <taxon>Neoptera</taxon>
        <taxon>Endopterygota</taxon>
        <taxon>Lepidoptera</taxon>
        <taxon>Glossata</taxon>
        <taxon>Ditrysia</taxon>
        <taxon>Noctuoidea</taxon>
        <taxon>Noctuidae</taxon>
        <taxon>Amphipyrinae</taxon>
        <taxon>Spodoptera</taxon>
    </lineage>
</organism>
<dbReference type="Proteomes" id="UP000814243">
    <property type="component" value="Unassembled WGS sequence"/>
</dbReference>
<name>A0A922SP90_SPOEX</name>
<dbReference type="AlphaFoldDB" id="A0A922SP90"/>
<gene>
    <name evidence="3" type="ORF">HF086_015505</name>
</gene>
<keyword evidence="2" id="KW-0812">Transmembrane</keyword>
<feature type="region of interest" description="Disordered" evidence="1">
    <location>
        <begin position="174"/>
        <end position="214"/>
    </location>
</feature>
<reference evidence="3" key="1">
    <citation type="journal article" date="2021" name="G3 (Bethesda)">
        <title>Genome and transcriptome analysis of the beet armyworm Spodoptera exigua reveals targets for pest control. .</title>
        <authorList>
            <person name="Simon S."/>
            <person name="Breeschoten T."/>
            <person name="Jansen H.J."/>
            <person name="Dirks R.P."/>
            <person name="Schranz M.E."/>
            <person name="Ros V.I.D."/>
        </authorList>
    </citation>
    <scope>NUCLEOTIDE SEQUENCE</scope>
    <source>
        <strain evidence="3">TB_SE_WUR_2020</strain>
    </source>
</reference>
<keyword evidence="2" id="KW-1133">Transmembrane helix</keyword>
<evidence type="ECO:0000313" key="4">
    <source>
        <dbReference type="Proteomes" id="UP000814243"/>
    </source>
</evidence>
<evidence type="ECO:0000256" key="1">
    <source>
        <dbReference type="SAM" id="MobiDB-lite"/>
    </source>
</evidence>
<dbReference type="EMBL" id="JACEFF010000064">
    <property type="protein sequence ID" value="KAH9644746.1"/>
    <property type="molecule type" value="Genomic_DNA"/>
</dbReference>
<evidence type="ECO:0000256" key="2">
    <source>
        <dbReference type="SAM" id="Phobius"/>
    </source>
</evidence>
<accession>A0A922SP90</accession>
<feature type="transmembrane region" description="Helical" evidence="2">
    <location>
        <begin position="225"/>
        <end position="251"/>
    </location>
</feature>
<proteinExistence type="predicted"/>
<feature type="compositionally biased region" description="Basic and acidic residues" evidence="1">
    <location>
        <begin position="175"/>
        <end position="192"/>
    </location>
</feature>
<keyword evidence="2" id="KW-0472">Membrane</keyword>
<evidence type="ECO:0000313" key="3">
    <source>
        <dbReference type="EMBL" id="KAH9644746.1"/>
    </source>
</evidence>
<sequence length="315" mass="34939">MKDFLPYVRRGGAFEGVEDQVSPFGYGRGEGVDAGHGDPEWICSKEKPRYDQIFQALNPIDGKVTGAGTQLPYMCPTQPRRRDAASYHFAVHKALDALLSTTQNCSLITDLCLQLKDRDDNHSHAQLVDSLFSATQNCQLITQFLLSLEAAAVPGGRDSPVVSIHSLADSLDVDASDKHDDESSRSRVQADDGRDDTDADTHTEWDSAPPSHANSAGPLWTTVRFLVLLTLNLVTLMITIEVLFISLVYVFTGERYLEFYVDRSPSTWLEKAKHVTFGLDQQPVRINSAAELFYRDNVANMLRYIVAKLTSTVPS</sequence>
<comment type="caution">
    <text evidence="3">The sequence shown here is derived from an EMBL/GenBank/DDBJ whole genome shotgun (WGS) entry which is preliminary data.</text>
</comment>
<protein>
    <submittedName>
        <fullName evidence="3">Uncharacterized protein</fullName>
    </submittedName>
</protein>